<feature type="domain" description="Tyrosine-protein kinase G-rich" evidence="9">
    <location>
        <begin position="359"/>
        <end position="418"/>
    </location>
</feature>
<dbReference type="InterPro" id="IPR050445">
    <property type="entry name" value="Bact_polysacc_biosynth/exp"/>
</dbReference>
<feature type="transmembrane region" description="Helical" evidence="7">
    <location>
        <begin position="398"/>
        <end position="421"/>
    </location>
</feature>
<name>A0AB36ZYQ4_9BACT</name>
<feature type="domain" description="Polysaccharide chain length determinant N-terminal" evidence="8">
    <location>
        <begin position="12"/>
        <end position="62"/>
    </location>
</feature>
<evidence type="ECO:0000259" key="8">
    <source>
        <dbReference type="Pfam" id="PF02706"/>
    </source>
</evidence>
<evidence type="ECO:0000256" key="2">
    <source>
        <dbReference type="ARBA" id="ARBA00022475"/>
    </source>
</evidence>
<dbReference type="PANTHER" id="PTHR32309:SF13">
    <property type="entry name" value="FERRIC ENTEROBACTIN TRANSPORT PROTEIN FEPE"/>
    <property type="match status" value="1"/>
</dbReference>
<evidence type="ECO:0000256" key="7">
    <source>
        <dbReference type="SAM" id="Phobius"/>
    </source>
</evidence>
<dbReference type="AlphaFoldDB" id="A0AB36ZYQ4"/>
<evidence type="ECO:0000313" key="11">
    <source>
        <dbReference type="Proteomes" id="UP000239861"/>
    </source>
</evidence>
<dbReference type="InterPro" id="IPR032807">
    <property type="entry name" value="GNVR"/>
</dbReference>
<evidence type="ECO:0000256" key="3">
    <source>
        <dbReference type="ARBA" id="ARBA00022692"/>
    </source>
</evidence>
<keyword evidence="4 7" id="KW-1133">Transmembrane helix</keyword>
<organism evidence="10 11">
    <name type="scientific">Malaciobacter marinus</name>
    <dbReference type="NCBI Taxonomy" id="505249"/>
    <lineage>
        <taxon>Bacteria</taxon>
        <taxon>Pseudomonadati</taxon>
        <taxon>Campylobacterota</taxon>
        <taxon>Epsilonproteobacteria</taxon>
        <taxon>Campylobacterales</taxon>
        <taxon>Arcobacteraceae</taxon>
        <taxon>Malaciobacter</taxon>
    </lineage>
</organism>
<dbReference type="EMBL" id="PTIW01000017">
    <property type="protein sequence ID" value="PPK60728.1"/>
    <property type="molecule type" value="Genomic_DNA"/>
</dbReference>
<evidence type="ECO:0000256" key="6">
    <source>
        <dbReference type="SAM" id="Coils"/>
    </source>
</evidence>
<dbReference type="InterPro" id="IPR003856">
    <property type="entry name" value="LPS_length_determ_N"/>
</dbReference>
<dbReference type="Pfam" id="PF02706">
    <property type="entry name" value="Wzz"/>
    <property type="match status" value="1"/>
</dbReference>
<evidence type="ECO:0000259" key="9">
    <source>
        <dbReference type="Pfam" id="PF13807"/>
    </source>
</evidence>
<evidence type="ECO:0000256" key="5">
    <source>
        <dbReference type="ARBA" id="ARBA00023136"/>
    </source>
</evidence>
<dbReference type="Pfam" id="PF13807">
    <property type="entry name" value="GNVR"/>
    <property type="match status" value="1"/>
</dbReference>
<keyword evidence="6" id="KW-0175">Coiled coil</keyword>
<gene>
    <name evidence="10" type="ORF">B0F89_11743</name>
</gene>
<feature type="transmembrane region" description="Helical" evidence="7">
    <location>
        <begin position="29"/>
        <end position="47"/>
    </location>
</feature>
<keyword evidence="2" id="KW-1003">Cell membrane</keyword>
<comment type="caution">
    <text evidence="10">The sequence shown here is derived from an EMBL/GenBank/DDBJ whole genome shotgun (WGS) entry which is preliminary data.</text>
</comment>
<dbReference type="PANTHER" id="PTHR32309">
    <property type="entry name" value="TYROSINE-PROTEIN KINASE"/>
    <property type="match status" value="1"/>
</dbReference>
<evidence type="ECO:0000256" key="4">
    <source>
        <dbReference type="ARBA" id="ARBA00022989"/>
    </source>
</evidence>
<keyword evidence="3 7" id="KW-0812">Transmembrane</keyword>
<dbReference type="RefSeq" id="WP_104412382.1">
    <property type="nucleotide sequence ID" value="NZ_PTIW01000017.1"/>
</dbReference>
<evidence type="ECO:0000256" key="1">
    <source>
        <dbReference type="ARBA" id="ARBA00004651"/>
    </source>
</evidence>
<dbReference type="GO" id="GO:0004713">
    <property type="term" value="F:protein tyrosine kinase activity"/>
    <property type="evidence" value="ECO:0007669"/>
    <property type="project" value="TreeGrafter"/>
</dbReference>
<keyword evidence="5 7" id="KW-0472">Membrane</keyword>
<reference evidence="10 11" key="1">
    <citation type="submission" date="2018-02" db="EMBL/GenBank/DDBJ databases">
        <title>Subsurface microbial communities from deep shales in Ohio and West Virginia, USA.</title>
        <authorList>
            <person name="Wrighton K."/>
        </authorList>
    </citation>
    <scope>NUCLEOTIDE SEQUENCE [LARGE SCALE GENOMIC DNA]</scope>
    <source>
        <strain evidence="10 11">MARC-MIP3H16</strain>
    </source>
</reference>
<proteinExistence type="predicted"/>
<dbReference type="GO" id="GO:0005886">
    <property type="term" value="C:plasma membrane"/>
    <property type="evidence" value="ECO:0007669"/>
    <property type="project" value="UniProtKB-SubCell"/>
</dbReference>
<feature type="coiled-coil region" evidence="6">
    <location>
        <begin position="213"/>
        <end position="295"/>
    </location>
</feature>
<dbReference type="Proteomes" id="UP000239861">
    <property type="component" value="Unassembled WGS sequence"/>
</dbReference>
<evidence type="ECO:0000313" key="10">
    <source>
        <dbReference type="EMBL" id="PPK60728.1"/>
    </source>
</evidence>
<protein>
    <submittedName>
        <fullName evidence="10">Uncharacterized protein involved in exopolysaccharide biosynthesis</fullName>
    </submittedName>
</protein>
<comment type="subcellular location">
    <subcellularLocation>
        <location evidence="1">Cell membrane</location>
        <topology evidence="1">Multi-pass membrane protein</topology>
    </subcellularLocation>
</comment>
<accession>A0AB36ZYQ4</accession>
<sequence>MNNVDNKIHYEDEIDLRELFNTIYQYKRFILIFTSFCIFMSLIYIYISNPIYKVKSYVQIGYIGSKLIVEPEVLEKELRIIFNVDDKNLKKNEFKTKVNNISITKNASNFIEISTTSINNDKAIKKQKEIINYIKESRYIVINNYERNILESISKREKEIKLVNNIEIPKINREILKIKTQFFLDIDNEINILKNIKIKNLFRKIKLIKQQDVKSIEQKIKFYLNKIDTLKEKIKFYKLKLKEYTKEISNINKENSDNTIIMISSIQMLNYQNLILNAQNNIQNLLLEINNIETQTIPNLKIKKSKLLDVSIQDLNKQIDHIKKIEIPKLLRKKENLLKDRIKDLENERDITLAERKLNLMNEIKDLKYKLNSAYFQNSKKVGEFIISDKPIKPKKNLILIISFIIGLIISIFSVFIYRFFKQINIIDLKKNSI</sequence>